<keyword evidence="1" id="KW-0853">WD repeat</keyword>
<evidence type="ECO:0000256" key="1">
    <source>
        <dbReference type="PROSITE-ProRule" id="PRU00221"/>
    </source>
</evidence>
<dbReference type="SUPFAM" id="SSF50998">
    <property type="entry name" value="Quinoprotein alcohol dehydrogenase-like"/>
    <property type="match status" value="1"/>
</dbReference>
<dbReference type="Gene3D" id="2.130.10.10">
    <property type="entry name" value="YVTN repeat-like/Quinoprotein amine dehydrogenase"/>
    <property type="match status" value="4"/>
</dbReference>
<protein>
    <submittedName>
        <fullName evidence="2">Uncharacterized protein</fullName>
    </submittedName>
</protein>
<organism evidence="2 3">
    <name type="scientific">Tritrichomonas musculus</name>
    <dbReference type="NCBI Taxonomy" id="1915356"/>
    <lineage>
        <taxon>Eukaryota</taxon>
        <taxon>Metamonada</taxon>
        <taxon>Parabasalia</taxon>
        <taxon>Tritrichomonadida</taxon>
        <taxon>Tritrichomonadidae</taxon>
        <taxon>Tritrichomonas</taxon>
    </lineage>
</organism>
<dbReference type="SUPFAM" id="SSF50978">
    <property type="entry name" value="WD40 repeat-like"/>
    <property type="match status" value="1"/>
</dbReference>
<reference evidence="2 3" key="1">
    <citation type="submission" date="2024-04" db="EMBL/GenBank/DDBJ databases">
        <title>Tritrichomonas musculus Genome.</title>
        <authorList>
            <person name="Alves-Ferreira E."/>
            <person name="Grigg M."/>
            <person name="Lorenzi H."/>
            <person name="Galac M."/>
        </authorList>
    </citation>
    <scope>NUCLEOTIDE SEQUENCE [LARGE SCALE GENOMIC DNA]</scope>
    <source>
        <strain evidence="2 3">EAF2021</strain>
    </source>
</reference>
<dbReference type="EMBL" id="JAPFFF010000008">
    <property type="protein sequence ID" value="KAK8884837.1"/>
    <property type="molecule type" value="Genomic_DNA"/>
</dbReference>
<dbReference type="InterPro" id="IPR001680">
    <property type="entry name" value="WD40_rpt"/>
</dbReference>
<accession>A0ABR2K2W9</accession>
<dbReference type="Pfam" id="PF00400">
    <property type="entry name" value="WD40"/>
    <property type="match status" value="2"/>
</dbReference>
<dbReference type="InterPro" id="IPR015943">
    <property type="entry name" value="WD40/YVTN_repeat-like_dom_sf"/>
</dbReference>
<comment type="caution">
    <text evidence="2">The sequence shown here is derived from an EMBL/GenBank/DDBJ whole genome shotgun (WGS) entry which is preliminary data.</text>
</comment>
<dbReference type="InterPro" id="IPR011047">
    <property type="entry name" value="Quinoprotein_ADH-like_sf"/>
</dbReference>
<dbReference type="PANTHER" id="PTHR44464">
    <property type="entry name" value="WD REPEAT-CONTAINING PROTEIN 17"/>
    <property type="match status" value="1"/>
</dbReference>
<evidence type="ECO:0000313" key="2">
    <source>
        <dbReference type="EMBL" id="KAK8884837.1"/>
    </source>
</evidence>
<evidence type="ECO:0000313" key="3">
    <source>
        <dbReference type="Proteomes" id="UP001470230"/>
    </source>
</evidence>
<dbReference type="PROSITE" id="PS50082">
    <property type="entry name" value="WD_REPEATS_2"/>
    <property type="match status" value="2"/>
</dbReference>
<sequence length="1185" mass="134656">MGMEYFNPQNNFTKNVYSYSNKMCMYQRFWLIFEADRSKKYKIFQKYVYRMSNSFKADLSKNGNAELINIIYPGIKSGINSLVTRNSQYFAYSTFLSVYIYEQKTLNIINIITKNKSSISTISFAQKDTKLIAISFHSNLVEIINVVDNKLVSDFTLHSPTVSVGWLKQDTQIVCFTRFYSEYYIYDVSSGQKIKSAVGAFDNIRVLAMTDADEPIYFGGNYVGTISRFYKGKGKSVEYPGRNNVVTSAFDPNNQSQCLIVWKQCWALFDVTTGINVIHEVTDLSYSISSATWSSFIPGQFYTGDEVTGNIRIWNGPSTVPLEILNIYSAGVSSMVDLKRNCLLIGFVDGMVGVYDVENRKFIFQNISGHCGPIFDLKFHPTNPEVLITSGREGAVCTWNTSTMKQIDRITSFDSNDHFNSMDVSPGGGMIACGFVDGLIAFFSLQTKLKIFEFQICKQPLISLNFSLFEPELIITSSLHGFCSILNVQERKIVWRTQTKQMASIAAFSIHHQGQIIVTTETGSILIFNGMKENPDIVIDDLDKPKFFKIFFSPYNKDIILTSEKEGNVKIVNIVDKTISLLTKLEDRSWSIVYHPIIENLVAVAAINGDVTFYDTETKSVVCTFSAHQSPVLSMGFSPINPNLLVTAASDSSIKFWSINSLFYKTYIENIIKGKFDWVRPIEGHHQLIKLARRCLKLDEKFTIRSDDINHINDILRITKKTVHKSMSGSIRETSLIRRALKNKERMIHCAKQDLFMGDAKSYCELMFASGNFDLAVAAAPAVSVKFWMEMMKNRAKLFDSKNDFANCMLAIGDVDTAIESLNTTSEYNSAFLISAAQTNKESFKFEIRDSHPQTFSIKRPYIDLQFNHADIFNEYRTGHAMAESHLKKGQIYLASASYLSVGDVTNAELLLMIHGETPSAFLLDSITKTGNQKVRERFASLSIQSGIDKETVMNMFSNENDLDLKKRIILSFDFTSPSERENFFVKNGLQKPSEYSGGETLLEQLHNLLLSGKSNEACEFIISQAKENMKTNFIEIEDMVKLIELVNLNSVSEKVYFSIVSLSLYFAIYRAIWKGYKKVLKKLQTKFSECASKSQSDFLKNFVNETNKAIQLSEKSTDEYRILYTGFNYLNPKSVGQSFDRNTMLGKQYYMDDKRSSMDLEEALMWFDLTPFSPLNLKVKHYVV</sequence>
<name>A0ABR2K2W9_9EUKA</name>
<feature type="repeat" description="WD" evidence="1">
    <location>
        <begin position="625"/>
        <end position="661"/>
    </location>
</feature>
<dbReference type="SMART" id="SM00320">
    <property type="entry name" value="WD40"/>
    <property type="match status" value="8"/>
</dbReference>
<dbReference type="InterPro" id="IPR036322">
    <property type="entry name" value="WD40_repeat_dom_sf"/>
</dbReference>
<dbReference type="PANTHER" id="PTHR44464:SF1">
    <property type="entry name" value="WD REPEAT-CONTAINING PROTEIN 17"/>
    <property type="match status" value="1"/>
</dbReference>
<proteinExistence type="predicted"/>
<keyword evidence="3" id="KW-1185">Reference proteome</keyword>
<dbReference type="PROSITE" id="PS50294">
    <property type="entry name" value="WD_REPEATS_REGION"/>
    <property type="match status" value="1"/>
</dbReference>
<dbReference type="Proteomes" id="UP001470230">
    <property type="component" value="Unassembled WGS sequence"/>
</dbReference>
<gene>
    <name evidence="2" type="ORF">M9Y10_043958</name>
</gene>
<feature type="repeat" description="WD" evidence="1">
    <location>
        <begin position="367"/>
        <end position="409"/>
    </location>
</feature>